<name>A0A4P2Q7K8_SORCE</name>
<protein>
    <submittedName>
        <fullName evidence="2">Uncharacterized protein</fullName>
    </submittedName>
</protein>
<organism evidence="2 3">
    <name type="scientific">Sorangium cellulosum</name>
    <name type="common">Polyangium cellulosum</name>
    <dbReference type="NCBI Taxonomy" id="56"/>
    <lineage>
        <taxon>Bacteria</taxon>
        <taxon>Pseudomonadati</taxon>
        <taxon>Myxococcota</taxon>
        <taxon>Polyangia</taxon>
        <taxon>Polyangiales</taxon>
        <taxon>Polyangiaceae</taxon>
        <taxon>Sorangium</taxon>
    </lineage>
</organism>
<evidence type="ECO:0000313" key="2">
    <source>
        <dbReference type="EMBL" id="AUX25146.1"/>
    </source>
</evidence>
<feature type="compositionally biased region" description="Low complexity" evidence="1">
    <location>
        <begin position="223"/>
        <end position="238"/>
    </location>
</feature>
<accession>A0A4P2Q7K8</accession>
<reference evidence="2 3" key="1">
    <citation type="submission" date="2015-09" db="EMBL/GenBank/DDBJ databases">
        <title>Sorangium comparison.</title>
        <authorList>
            <person name="Zaburannyi N."/>
            <person name="Bunk B."/>
            <person name="Overmann J."/>
            <person name="Mueller R."/>
        </authorList>
    </citation>
    <scope>NUCLEOTIDE SEQUENCE [LARGE SCALE GENOMIC DNA]</scope>
    <source>
        <strain evidence="2 3">So ceGT47</strain>
    </source>
</reference>
<dbReference type="AlphaFoldDB" id="A0A4P2Q7K8"/>
<evidence type="ECO:0000313" key="3">
    <source>
        <dbReference type="Proteomes" id="UP000295781"/>
    </source>
</evidence>
<dbReference type="Proteomes" id="UP000295781">
    <property type="component" value="Chromosome"/>
</dbReference>
<proteinExistence type="predicted"/>
<feature type="compositionally biased region" description="Low complexity" evidence="1">
    <location>
        <begin position="300"/>
        <end position="318"/>
    </location>
</feature>
<dbReference type="EMBL" id="CP012670">
    <property type="protein sequence ID" value="AUX25146.1"/>
    <property type="molecule type" value="Genomic_DNA"/>
</dbReference>
<feature type="region of interest" description="Disordered" evidence="1">
    <location>
        <begin position="300"/>
        <end position="363"/>
    </location>
</feature>
<sequence length="381" mass="41377">MQHDVARLVAYWVERLRMRDWDIQLKVVDELRTPDGFEAYGLCDPFPDDQRARIYIRAPRTPEDKARVAETVVHELLHAKLSPLLGANREPASVAAEEQFVWSLAPLLAELRGTADGETLVRAMVRAMRRPLRAGGRSRRMDPNDLATLATEGGAFTAREDVPEDVKGWITKAIAAMAGGSAAPEETPPAAQQDEDKPMPTMQDDEEKPPVYQRGTNRAARVTAPSQPTQPAQPPSQSGDLVTVIKETVRAAVAPFAGDLDSVKRDQLLERAGGVLTEEQLRWARSQPFAVVKGLIDATASGQQPAQQQRAARASAPTRGGNSGGLPPGARDPEIDRRMGINRGPVGPERTPDGGMRINPITPGQLRAALRAGFERLNGRG</sequence>
<gene>
    <name evidence="2" type="ORF">SOCEGT47_056900</name>
</gene>
<evidence type="ECO:0000256" key="1">
    <source>
        <dbReference type="SAM" id="MobiDB-lite"/>
    </source>
</evidence>
<feature type="region of interest" description="Disordered" evidence="1">
    <location>
        <begin position="178"/>
        <end position="239"/>
    </location>
</feature>
<feature type="compositionally biased region" description="Low complexity" evidence="1">
    <location>
        <begin position="178"/>
        <end position="191"/>
    </location>
</feature>